<dbReference type="EMBL" id="VSSQ01000054">
    <property type="protein sequence ID" value="MPL70626.1"/>
    <property type="molecule type" value="Genomic_DNA"/>
</dbReference>
<feature type="compositionally biased region" description="Polar residues" evidence="6">
    <location>
        <begin position="78"/>
        <end position="92"/>
    </location>
</feature>
<evidence type="ECO:0000256" key="2">
    <source>
        <dbReference type="ARBA" id="ARBA00006706"/>
    </source>
</evidence>
<keyword evidence="4" id="KW-0479">Metal-binding</keyword>
<dbReference type="CDD" id="cd00685">
    <property type="entry name" value="Trans_IPPS_HT"/>
    <property type="match status" value="1"/>
</dbReference>
<dbReference type="AlphaFoldDB" id="A0A644TUH3"/>
<evidence type="ECO:0000256" key="3">
    <source>
        <dbReference type="ARBA" id="ARBA00022679"/>
    </source>
</evidence>
<sequence>MSFHDYSKSIREGISKAIGAELDEARNLYPSFSGDSPGMFDLLKKYSLAGKMLRGILACLSADLFTKKAAPGLLSKPRSISSPGPLQDSSPEQIPGHNGTEGFKLAAALELLQAGLLIHDDIMDEDSLRRGLPTMHKRFEQESSISGAHNPAHLGEALALCAGDICYFSAWKLLSGFGVEIQRLFSQELVKVCLAQARDVRFGAHGRFPELAEVLEVYTYKTARYTICLPLAAGALAEGRADALPFLEDIGLNLGLIFQLRDDYLGLFGDEARLGKPIGSDLREGKKTPYMILLYPLLSDSEKQRFDSIFGNESLSSADVEYVRTLIHRHGIDKSLEKTEREYSQKAKTALSRLLSTIPGLNQHAAAVLKDFVEYSLARTN</sequence>
<dbReference type="InterPro" id="IPR008949">
    <property type="entry name" value="Isoprenoid_synthase_dom_sf"/>
</dbReference>
<feature type="region of interest" description="Disordered" evidence="6">
    <location>
        <begin position="76"/>
        <end position="97"/>
    </location>
</feature>
<organism evidence="7">
    <name type="scientific">bioreactor metagenome</name>
    <dbReference type="NCBI Taxonomy" id="1076179"/>
    <lineage>
        <taxon>unclassified sequences</taxon>
        <taxon>metagenomes</taxon>
        <taxon>ecological metagenomes</taxon>
    </lineage>
</organism>
<dbReference type="InterPro" id="IPR033749">
    <property type="entry name" value="Polyprenyl_synt_CS"/>
</dbReference>
<gene>
    <name evidence="7" type="ORF">SDC9_16385</name>
</gene>
<evidence type="ECO:0000256" key="1">
    <source>
        <dbReference type="ARBA" id="ARBA00001946"/>
    </source>
</evidence>
<keyword evidence="3" id="KW-0808">Transferase</keyword>
<dbReference type="PROSITE" id="PS00723">
    <property type="entry name" value="POLYPRENYL_SYNTHASE_1"/>
    <property type="match status" value="1"/>
</dbReference>
<reference evidence="7" key="1">
    <citation type="submission" date="2019-08" db="EMBL/GenBank/DDBJ databases">
        <authorList>
            <person name="Kucharzyk K."/>
            <person name="Murdoch R.W."/>
            <person name="Higgins S."/>
            <person name="Loffler F."/>
        </authorList>
    </citation>
    <scope>NUCLEOTIDE SEQUENCE</scope>
</reference>
<dbReference type="GO" id="GO:0008299">
    <property type="term" value="P:isoprenoid biosynthetic process"/>
    <property type="evidence" value="ECO:0007669"/>
    <property type="project" value="InterPro"/>
</dbReference>
<keyword evidence="5" id="KW-0460">Magnesium</keyword>
<proteinExistence type="inferred from homology"/>
<evidence type="ECO:0008006" key="8">
    <source>
        <dbReference type="Google" id="ProtNLM"/>
    </source>
</evidence>
<evidence type="ECO:0000256" key="5">
    <source>
        <dbReference type="ARBA" id="ARBA00022842"/>
    </source>
</evidence>
<accession>A0A644TUH3</accession>
<dbReference type="SFLD" id="SFLDS00005">
    <property type="entry name" value="Isoprenoid_Synthase_Type_I"/>
    <property type="match status" value="1"/>
</dbReference>
<dbReference type="GO" id="GO:0046872">
    <property type="term" value="F:metal ion binding"/>
    <property type="evidence" value="ECO:0007669"/>
    <property type="project" value="UniProtKB-KW"/>
</dbReference>
<dbReference type="InterPro" id="IPR000092">
    <property type="entry name" value="Polyprenyl_synt"/>
</dbReference>
<dbReference type="Gene3D" id="1.10.600.10">
    <property type="entry name" value="Farnesyl Diphosphate Synthase"/>
    <property type="match status" value="1"/>
</dbReference>
<protein>
    <recommendedName>
        <fullName evidence="8">(2E,6E)-farnesyl diphosphate synthase</fullName>
    </recommendedName>
</protein>
<evidence type="ECO:0000313" key="7">
    <source>
        <dbReference type="EMBL" id="MPL70626.1"/>
    </source>
</evidence>
<dbReference type="PANTHER" id="PTHR12001:SF85">
    <property type="entry name" value="SHORT CHAIN ISOPRENYL DIPHOSPHATE SYNTHASE"/>
    <property type="match status" value="1"/>
</dbReference>
<comment type="caution">
    <text evidence="7">The sequence shown here is derived from an EMBL/GenBank/DDBJ whole genome shotgun (WGS) entry which is preliminary data.</text>
</comment>
<dbReference type="PANTHER" id="PTHR12001">
    <property type="entry name" value="GERANYLGERANYL PYROPHOSPHATE SYNTHASE"/>
    <property type="match status" value="1"/>
</dbReference>
<dbReference type="Pfam" id="PF00348">
    <property type="entry name" value="polyprenyl_synt"/>
    <property type="match status" value="1"/>
</dbReference>
<comment type="similarity">
    <text evidence="2">Belongs to the FPP/GGPP synthase family.</text>
</comment>
<evidence type="ECO:0000256" key="4">
    <source>
        <dbReference type="ARBA" id="ARBA00022723"/>
    </source>
</evidence>
<name>A0A644TUH3_9ZZZZ</name>
<dbReference type="PROSITE" id="PS00444">
    <property type="entry name" value="POLYPRENYL_SYNTHASE_2"/>
    <property type="match status" value="1"/>
</dbReference>
<comment type="cofactor">
    <cofactor evidence="1">
        <name>Mg(2+)</name>
        <dbReference type="ChEBI" id="CHEBI:18420"/>
    </cofactor>
</comment>
<evidence type="ECO:0000256" key="6">
    <source>
        <dbReference type="SAM" id="MobiDB-lite"/>
    </source>
</evidence>
<dbReference type="GO" id="GO:0004659">
    <property type="term" value="F:prenyltransferase activity"/>
    <property type="evidence" value="ECO:0007669"/>
    <property type="project" value="InterPro"/>
</dbReference>
<dbReference type="SUPFAM" id="SSF48576">
    <property type="entry name" value="Terpenoid synthases"/>
    <property type="match status" value="1"/>
</dbReference>